<evidence type="ECO:0000313" key="2">
    <source>
        <dbReference type="Proteomes" id="UP001412067"/>
    </source>
</evidence>
<protein>
    <submittedName>
        <fullName evidence="1">Uncharacterized protein</fullName>
    </submittedName>
</protein>
<name>A0ABR2LQJ6_9ASPA</name>
<sequence length="102" mass="11622">MAPMEYWEPTAAILHRLRRWKPAAAALFSSCLPLLCFGSWSELAVLVAWAACSPILLWKNKMNQQPARTHPTLGPSFQEDRKDYNPTLEMVAKLTRCHPNND</sequence>
<organism evidence="1 2">
    <name type="scientific">Platanthera guangdongensis</name>
    <dbReference type="NCBI Taxonomy" id="2320717"/>
    <lineage>
        <taxon>Eukaryota</taxon>
        <taxon>Viridiplantae</taxon>
        <taxon>Streptophyta</taxon>
        <taxon>Embryophyta</taxon>
        <taxon>Tracheophyta</taxon>
        <taxon>Spermatophyta</taxon>
        <taxon>Magnoliopsida</taxon>
        <taxon>Liliopsida</taxon>
        <taxon>Asparagales</taxon>
        <taxon>Orchidaceae</taxon>
        <taxon>Orchidoideae</taxon>
        <taxon>Orchideae</taxon>
        <taxon>Orchidinae</taxon>
        <taxon>Platanthera</taxon>
    </lineage>
</organism>
<proteinExistence type="predicted"/>
<accession>A0ABR2LQJ6</accession>
<reference evidence="1 2" key="1">
    <citation type="journal article" date="2022" name="Nat. Plants">
        <title>Genomes of leafy and leafless Platanthera orchids illuminate the evolution of mycoheterotrophy.</title>
        <authorList>
            <person name="Li M.H."/>
            <person name="Liu K.W."/>
            <person name="Li Z."/>
            <person name="Lu H.C."/>
            <person name="Ye Q.L."/>
            <person name="Zhang D."/>
            <person name="Wang J.Y."/>
            <person name="Li Y.F."/>
            <person name="Zhong Z.M."/>
            <person name="Liu X."/>
            <person name="Yu X."/>
            <person name="Liu D.K."/>
            <person name="Tu X.D."/>
            <person name="Liu B."/>
            <person name="Hao Y."/>
            <person name="Liao X.Y."/>
            <person name="Jiang Y.T."/>
            <person name="Sun W.H."/>
            <person name="Chen J."/>
            <person name="Chen Y.Q."/>
            <person name="Ai Y."/>
            <person name="Zhai J.W."/>
            <person name="Wu S.S."/>
            <person name="Zhou Z."/>
            <person name="Hsiao Y.Y."/>
            <person name="Wu W.L."/>
            <person name="Chen Y.Y."/>
            <person name="Lin Y.F."/>
            <person name="Hsu J.L."/>
            <person name="Li C.Y."/>
            <person name="Wang Z.W."/>
            <person name="Zhao X."/>
            <person name="Zhong W.Y."/>
            <person name="Ma X.K."/>
            <person name="Ma L."/>
            <person name="Huang J."/>
            <person name="Chen G.Z."/>
            <person name="Huang M.Z."/>
            <person name="Huang L."/>
            <person name="Peng D.H."/>
            <person name="Luo Y.B."/>
            <person name="Zou S.Q."/>
            <person name="Chen S.P."/>
            <person name="Lan S."/>
            <person name="Tsai W.C."/>
            <person name="Van de Peer Y."/>
            <person name="Liu Z.J."/>
        </authorList>
    </citation>
    <scope>NUCLEOTIDE SEQUENCE [LARGE SCALE GENOMIC DNA]</scope>
    <source>
        <strain evidence="1">Lor288</strain>
    </source>
</reference>
<gene>
    <name evidence="1" type="ORF">KSP40_PGU011241</name>
</gene>
<dbReference type="EMBL" id="JBBWWR010000016">
    <property type="protein sequence ID" value="KAK8947696.1"/>
    <property type="molecule type" value="Genomic_DNA"/>
</dbReference>
<keyword evidence="2" id="KW-1185">Reference proteome</keyword>
<dbReference type="Proteomes" id="UP001412067">
    <property type="component" value="Unassembled WGS sequence"/>
</dbReference>
<comment type="caution">
    <text evidence="1">The sequence shown here is derived from an EMBL/GenBank/DDBJ whole genome shotgun (WGS) entry which is preliminary data.</text>
</comment>
<evidence type="ECO:0000313" key="1">
    <source>
        <dbReference type="EMBL" id="KAK8947696.1"/>
    </source>
</evidence>